<evidence type="ECO:0000259" key="9">
    <source>
        <dbReference type="PROSITE" id="PS51312"/>
    </source>
</evidence>
<dbReference type="PROSITE" id="PS51312">
    <property type="entry name" value="SB"/>
    <property type="match status" value="1"/>
</dbReference>
<keyword evidence="12" id="KW-1185">Reference proteome</keyword>
<comment type="similarity">
    <text evidence="2">Belongs to the ubiquitin-conjugating enzyme family. UEV subfamily.</text>
</comment>
<evidence type="ECO:0000256" key="4">
    <source>
        <dbReference type="ARBA" id="ARBA00022753"/>
    </source>
</evidence>
<dbReference type="GO" id="GO:0015031">
    <property type="term" value="P:protein transport"/>
    <property type="evidence" value="ECO:0007669"/>
    <property type="project" value="UniProtKB-UniRule"/>
</dbReference>
<dbReference type="Pfam" id="PF09454">
    <property type="entry name" value="Vps23_core"/>
    <property type="match status" value="1"/>
</dbReference>
<dbReference type="Gene3D" id="6.10.140.820">
    <property type="match status" value="1"/>
</dbReference>
<dbReference type="InterPro" id="IPR017916">
    <property type="entry name" value="SB_dom"/>
</dbReference>
<sequence length="406" mass="45347">MVPPPLMSTNSSGYSMSQFLSNALSQRGPDALPYAEETKWLIRQNLLTLAEAFPSLIPKTSHFTHNDGRTVNLLQAEGTIPMFYTGVVYNIPATLWLTESYPRQPPSVFLTPTRTMVVKPDHPYVDRSGHVSVPYLRSWIYPSSNLVDLVKTLSQLFGQDPPLYSRQSPPSTSSPDPNRSSSVSHPVPRPPSMSSSSGASGYTPPPYGDRFQQRHRPMEDPAEVIRRNSINRLVENVNGDLFEARKKVKGEMDALFGVQAELKTRGETLNCGIGEMHREIEGLEQQLQLVMMNADVLESWVKENSCKMKISDVDKVDGMFETHDGLSRQLLEQTSADLAVEDTVYALDRALQDGAIPFDKYVKTIRTLSREQFFCRATIAKVNAAQLQSRVANMAGRLRNPASYPI</sequence>
<dbReference type="Pfam" id="PF05743">
    <property type="entry name" value="UEV"/>
    <property type="match status" value="1"/>
</dbReference>
<name>A0A0K9PK70_ZOSMR</name>
<comment type="caution">
    <text evidence="11">The sequence shown here is derived from an EMBL/GenBank/DDBJ whole genome shotgun (WGS) entry which is preliminary data.</text>
</comment>
<evidence type="ECO:0000256" key="7">
    <source>
        <dbReference type="PROSITE-ProRule" id="PRU00644"/>
    </source>
</evidence>
<dbReference type="GO" id="GO:0008333">
    <property type="term" value="P:endosome to lysosome transport"/>
    <property type="evidence" value="ECO:0000318"/>
    <property type="project" value="GO_Central"/>
</dbReference>
<keyword evidence="5 7" id="KW-0653">Protein transport</keyword>
<dbReference type="OMA" id="KTREGEM"/>
<dbReference type="CDD" id="cd11685">
    <property type="entry name" value="UEV_TSG101-like"/>
    <property type="match status" value="1"/>
</dbReference>
<feature type="compositionally biased region" description="Low complexity" evidence="8">
    <location>
        <begin position="165"/>
        <end position="202"/>
    </location>
</feature>
<dbReference type="SUPFAM" id="SSF54495">
    <property type="entry name" value="UBC-like"/>
    <property type="match status" value="1"/>
</dbReference>
<dbReference type="GO" id="GO:0043130">
    <property type="term" value="F:ubiquitin binding"/>
    <property type="evidence" value="ECO:0000318"/>
    <property type="project" value="GO_Central"/>
</dbReference>
<keyword evidence="6" id="KW-0175">Coiled coil</keyword>
<keyword evidence="4" id="KW-0967">Endosome</keyword>
<feature type="domain" description="SB" evidence="9">
    <location>
        <begin position="324"/>
        <end position="392"/>
    </location>
</feature>
<dbReference type="SUPFAM" id="SSF140111">
    <property type="entry name" value="Endosomal sorting complex assembly domain"/>
    <property type="match status" value="1"/>
</dbReference>
<dbReference type="STRING" id="29655.A0A0K9PK70"/>
<evidence type="ECO:0000256" key="5">
    <source>
        <dbReference type="ARBA" id="ARBA00022927"/>
    </source>
</evidence>
<reference evidence="12" key="1">
    <citation type="journal article" date="2016" name="Nature">
        <title>The genome of the seagrass Zostera marina reveals angiosperm adaptation to the sea.</title>
        <authorList>
            <person name="Olsen J.L."/>
            <person name="Rouze P."/>
            <person name="Verhelst B."/>
            <person name="Lin Y.-C."/>
            <person name="Bayer T."/>
            <person name="Collen J."/>
            <person name="Dattolo E."/>
            <person name="De Paoli E."/>
            <person name="Dittami S."/>
            <person name="Maumus F."/>
            <person name="Michel G."/>
            <person name="Kersting A."/>
            <person name="Lauritano C."/>
            <person name="Lohaus R."/>
            <person name="Toepel M."/>
            <person name="Tonon T."/>
            <person name="Vanneste K."/>
            <person name="Amirebrahimi M."/>
            <person name="Brakel J."/>
            <person name="Bostroem C."/>
            <person name="Chovatia M."/>
            <person name="Grimwood J."/>
            <person name="Jenkins J.W."/>
            <person name="Jueterbock A."/>
            <person name="Mraz A."/>
            <person name="Stam W.T."/>
            <person name="Tice H."/>
            <person name="Bornberg-Bauer E."/>
            <person name="Green P.J."/>
            <person name="Pearson G.A."/>
            <person name="Procaccini G."/>
            <person name="Duarte C.M."/>
            <person name="Schmutz J."/>
            <person name="Reusch T.B.H."/>
            <person name="Van de Peer Y."/>
        </authorList>
    </citation>
    <scope>NUCLEOTIDE SEQUENCE [LARGE SCALE GENOMIC DNA]</scope>
    <source>
        <strain evidence="12">cv. Finnish</strain>
    </source>
</reference>
<proteinExistence type="inferred from homology"/>
<organism evidence="11 12">
    <name type="scientific">Zostera marina</name>
    <name type="common">Eelgrass</name>
    <dbReference type="NCBI Taxonomy" id="29655"/>
    <lineage>
        <taxon>Eukaryota</taxon>
        <taxon>Viridiplantae</taxon>
        <taxon>Streptophyta</taxon>
        <taxon>Embryophyta</taxon>
        <taxon>Tracheophyta</taxon>
        <taxon>Spermatophyta</taxon>
        <taxon>Magnoliopsida</taxon>
        <taxon>Liliopsida</taxon>
        <taxon>Zosteraceae</taxon>
        <taxon>Zostera</taxon>
    </lineage>
</organism>
<protein>
    <recommendedName>
        <fullName evidence="13">Tumor susceptibility gene 101 protein</fullName>
    </recommendedName>
</protein>
<dbReference type="AlphaFoldDB" id="A0A0K9PK70"/>
<evidence type="ECO:0000256" key="1">
    <source>
        <dbReference type="ARBA" id="ARBA00004177"/>
    </source>
</evidence>
<dbReference type="InterPro" id="IPR016135">
    <property type="entry name" value="UBQ-conjugating_enzyme/RWD"/>
</dbReference>
<dbReference type="Gene3D" id="3.10.110.10">
    <property type="entry name" value="Ubiquitin Conjugating Enzyme"/>
    <property type="match status" value="1"/>
</dbReference>
<gene>
    <name evidence="11" type="ORF">ZOSMA_215G00100</name>
</gene>
<evidence type="ECO:0000313" key="11">
    <source>
        <dbReference type="EMBL" id="KMZ69376.1"/>
    </source>
</evidence>
<comment type="subcellular location">
    <subcellularLocation>
        <location evidence="1">Endosome</location>
    </subcellularLocation>
</comment>
<evidence type="ECO:0000256" key="8">
    <source>
        <dbReference type="SAM" id="MobiDB-lite"/>
    </source>
</evidence>
<evidence type="ECO:0000256" key="6">
    <source>
        <dbReference type="ARBA" id="ARBA00023054"/>
    </source>
</evidence>
<dbReference type="InterPro" id="IPR037202">
    <property type="entry name" value="ESCRT_assembly_dom"/>
</dbReference>
<dbReference type="InterPro" id="IPR052070">
    <property type="entry name" value="ESCRT-I_UEV_domain"/>
</dbReference>
<keyword evidence="3 7" id="KW-0813">Transport</keyword>
<dbReference type="OrthoDB" id="306304at2759"/>
<dbReference type="PANTHER" id="PTHR23306">
    <property type="entry name" value="TUMOR SUSCEPTIBILITY GENE 101 PROTEIN-RELATED"/>
    <property type="match status" value="1"/>
</dbReference>
<evidence type="ECO:0008006" key="13">
    <source>
        <dbReference type="Google" id="ProtNLM"/>
    </source>
</evidence>
<dbReference type="GO" id="GO:0000813">
    <property type="term" value="C:ESCRT I complex"/>
    <property type="evidence" value="ECO:0000318"/>
    <property type="project" value="GO_Central"/>
</dbReference>
<accession>A0A0K9PK70</accession>
<evidence type="ECO:0000256" key="2">
    <source>
        <dbReference type="ARBA" id="ARBA00009594"/>
    </source>
</evidence>
<dbReference type="EMBL" id="LFYR01000773">
    <property type="protein sequence ID" value="KMZ69376.1"/>
    <property type="molecule type" value="Genomic_DNA"/>
</dbReference>
<evidence type="ECO:0000259" key="10">
    <source>
        <dbReference type="PROSITE" id="PS51322"/>
    </source>
</evidence>
<dbReference type="PANTHER" id="PTHR23306:SF3">
    <property type="entry name" value="TUMOR SUPPRESSOR PROTEIN 101"/>
    <property type="match status" value="1"/>
</dbReference>
<dbReference type="PROSITE" id="PS51322">
    <property type="entry name" value="UEV"/>
    <property type="match status" value="1"/>
</dbReference>
<evidence type="ECO:0000256" key="3">
    <source>
        <dbReference type="ARBA" id="ARBA00022448"/>
    </source>
</evidence>
<dbReference type="Proteomes" id="UP000036987">
    <property type="component" value="Unassembled WGS sequence"/>
</dbReference>
<dbReference type="InterPro" id="IPR008883">
    <property type="entry name" value="UEV_N"/>
</dbReference>
<feature type="region of interest" description="Disordered" evidence="8">
    <location>
        <begin position="160"/>
        <end position="214"/>
    </location>
</feature>
<feature type="domain" description="UEV" evidence="10">
    <location>
        <begin position="23"/>
        <end position="167"/>
    </location>
</feature>
<evidence type="ECO:0000313" key="12">
    <source>
        <dbReference type="Proteomes" id="UP000036987"/>
    </source>
</evidence>